<dbReference type="EMBL" id="JADHQC010000001">
    <property type="protein sequence ID" value="MBL6811265.1"/>
    <property type="molecule type" value="Genomic_DNA"/>
</dbReference>
<comment type="caution">
    <text evidence="4">Lacks conserved residue(s) required for the propagation of feature annotation.</text>
</comment>
<sequence length="374" mass="39058">MKYKLVDNGKRNQTIIKVVGVGGCGGNAIDHMVANGVDGVETISANTDSQALTKNKAAEKIILGESNNHGQGAGGKPDVGRDTALDDYERLTTMFDGADMVFIAAGMGGGTGTGAAPIVARAAKDVGALAVAIVTKPMSLEFKDDLAEAGIKELRSEVDSLITIPNQKLSEVFGGDCSMLEAFGHANDVLLGAVRGIADIITQTGYINVDFNDVRTVMAEQGVAMMGTGVASGPSRAKDAAAQAVGSPLLEDINLQNAKGVLVNITGKGIKVGEIEDVLRQVSEFASDGAQIIHGAVEDNDMEGDIKVTIIATGLSDSSQQNDRASGFKVANDPYGRFQEVPTLGKVENEVAKNESTKKSDYLDIPSFVRKQID</sequence>
<keyword evidence="4 6" id="KW-0131">Cell cycle</keyword>
<evidence type="ECO:0000313" key="9">
    <source>
        <dbReference type="EMBL" id="MBL6811265.1"/>
    </source>
</evidence>
<dbReference type="InterPro" id="IPR008280">
    <property type="entry name" value="Tub_FtsZ_C"/>
</dbReference>
<evidence type="ECO:0000259" key="7">
    <source>
        <dbReference type="SMART" id="SM00864"/>
    </source>
</evidence>
<comment type="similarity">
    <text evidence="1 4 6">Belongs to the FtsZ family.</text>
</comment>
<dbReference type="SUPFAM" id="SSF55307">
    <property type="entry name" value="Tubulin C-terminal domain-like"/>
    <property type="match status" value="1"/>
</dbReference>
<dbReference type="SUPFAM" id="SSF52490">
    <property type="entry name" value="Tubulin nucleotide-binding domain-like"/>
    <property type="match status" value="1"/>
</dbReference>
<dbReference type="InterPro" id="IPR036525">
    <property type="entry name" value="Tubulin/FtsZ_GTPase_sf"/>
</dbReference>
<reference evidence="9" key="1">
    <citation type="submission" date="2020-10" db="EMBL/GenBank/DDBJ databases">
        <title>Microbiome of the Black Sea water column analyzed by genome centric metagenomics.</title>
        <authorList>
            <person name="Cabello-Yeves P.J."/>
            <person name="Callieri C."/>
            <person name="Picazo A."/>
            <person name="Mehrshad M."/>
            <person name="Haro-Moreno J.M."/>
            <person name="Roda-Garcia J."/>
            <person name="Dzembekova N."/>
            <person name="Slabakova V."/>
            <person name="Slabakova N."/>
            <person name="Moncheva S."/>
            <person name="Rodriguez-Valera F."/>
        </authorList>
    </citation>
    <scope>NUCLEOTIDE SEQUENCE</scope>
    <source>
        <strain evidence="9">BS307-5m-G49</strain>
    </source>
</reference>
<evidence type="ECO:0000256" key="5">
    <source>
        <dbReference type="NCBIfam" id="TIGR00065"/>
    </source>
</evidence>
<comment type="subcellular location">
    <subcellularLocation>
        <location evidence="4">Cytoplasm</location>
    </subcellularLocation>
    <text evidence="4">Assembles at midcell at the inner surface of the cytoplasmic membrane.</text>
</comment>
<dbReference type="GO" id="GO:0003924">
    <property type="term" value="F:GTPase activity"/>
    <property type="evidence" value="ECO:0007669"/>
    <property type="project" value="UniProtKB-UniRule"/>
</dbReference>
<dbReference type="AlphaFoldDB" id="A0A937LG67"/>
<dbReference type="GO" id="GO:0032153">
    <property type="term" value="C:cell division site"/>
    <property type="evidence" value="ECO:0007669"/>
    <property type="project" value="UniProtKB-UniRule"/>
</dbReference>
<evidence type="ECO:0000256" key="3">
    <source>
        <dbReference type="ARBA" id="ARBA00023134"/>
    </source>
</evidence>
<dbReference type="PROSITE" id="PS01135">
    <property type="entry name" value="FTSZ_2"/>
    <property type="match status" value="1"/>
</dbReference>
<dbReference type="InterPro" id="IPR037103">
    <property type="entry name" value="Tubulin/FtsZ-like_C"/>
</dbReference>
<dbReference type="Pfam" id="PF00091">
    <property type="entry name" value="Tubulin"/>
    <property type="match status" value="1"/>
</dbReference>
<dbReference type="Pfam" id="PF12327">
    <property type="entry name" value="FtsZ_C"/>
    <property type="match status" value="1"/>
</dbReference>
<dbReference type="NCBIfam" id="TIGR00065">
    <property type="entry name" value="ftsZ"/>
    <property type="match status" value="1"/>
</dbReference>
<dbReference type="HAMAP" id="MF_00909">
    <property type="entry name" value="FtsZ"/>
    <property type="match status" value="1"/>
</dbReference>
<evidence type="ECO:0000256" key="6">
    <source>
        <dbReference type="RuleBase" id="RU000631"/>
    </source>
</evidence>
<dbReference type="CDD" id="cd02201">
    <property type="entry name" value="FtsZ_type1"/>
    <property type="match status" value="1"/>
</dbReference>
<protein>
    <recommendedName>
        <fullName evidence="4 5">Cell division protein FtsZ</fullName>
    </recommendedName>
</protein>
<dbReference type="SMART" id="SM00865">
    <property type="entry name" value="Tubulin_C"/>
    <property type="match status" value="1"/>
</dbReference>
<dbReference type="Gene3D" id="3.40.50.1440">
    <property type="entry name" value="Tubulin/FtsZ, GTPase domain"/>
    <property type="match status" value="1"/>
</dbReference>
<feature type="binding site" evidence="4">
    <location>
        <position position="141"/>
    </location>
    <ligand>
        <name>GTP</name>
        <dbReference type="ChEBI" id="CHEBI:37565"/>
    </ligand>
</feature>
<dbReference type="PROSITE" id="PS01134">
    <property type="entry name" value="FTSZ_1"/>
    <property type="match status" value="1"/>
</dbReference>
<dbReference type="GO" id="GO:0000917">
    <property type="term" value="P:division septum assembly"/>
    <property type="evidence" value="ECO:0007669"/>
    <property type="project" value="UniProtKB-KW"/>
</dbReference>
<dbReference type="InterPro" id="IPR045061">
    <property type="entry name" value="FtsZ/CetZ"/>
</dbReference>
<evidence type="ECO:0000313" key="10">
    <source>
        <dbReference type="Proteomes" id="UP000744438"/>
    </source>
</evidence>
<dbReference type="FunFam" id="3.40.50.1440:FF:000001">
    <property type="entry name" value="Cell division protein FtsZ"/>
    <property type="match status" value="1"/>
</dbReference>
<accession>A0A937LG67</accession>
<keyword evidence="4 6" id="KW-0717">Septation</keyword>
<keyword evidence="2 4" id="KW-0547">Nucleotide-binding</keyword>
<feature type="binding site" evidence="4">
    <location>
        <begin position="110"/>
        <end position="112"/>
    </location>
    <ligand>
        <name>GTP</name>
        <dbReference type="ChEBI" id="CHEBI:37565"/>
    </ligand>
</feature>
<dbReference type="GO" id="GO:0005525">
    <property type="term" value="F:GTP binding"/>
    <property type="evidence" value="ECO:0007669"/>
    <property type="project" value="UniProtKB-UniRule"/>
</dbReference>
<dbReference type="Proteomes" id="UP000744438">
    <property type="component" value="Unassembled WGS sequence"/>
</dbReference>
<dbReference type="SMART" id="SM00864">
    <property type="entry name" value="Tubulin"/>
    <property type="match status" value="1"/>
</dbReference>
<evidence type="ECO:0000256" key="2">
    <source>
        <dbReference type="ARBA" id="ARBA00022741"/>
    </source>
</evidence>
<gene>
    <name evidence="4 9" type="primary">ftsZ</name>
    <name evidence="9" type="ORF">ISQ63_00085</name>
</gene>
<dbReference type="GO" id="GO:0051258">
    <property type="term" value="P:protein polymerization"/>
    <property type="evidence" value="ECO:0007669"/>
    <property type="project" value="UniProtKB-UniRule"/>
</dbReference>
<evidence type="ECO:0000259" key="8">
    <source>
        <dbReference type="SMART" id="SM00865"/>
    </source>
</evidence>
<dbReference type="PRINTS" id="PR00423">
    <property type="entry name" value="CELLDVISFTSZ"/>
</dbReference>
<name>A0A937LG67_9GAMM</name>
<keyword evidence="4" id="KW-0963">Cytoplasm</keyword>
<dbReference type="PANTHER" id="PTHR30314:SF3">
    <property type="entry name" value="MITOCHONDRIAL DIVISION PROTEIN FSZA"/>
    <property type="match status" value="1"/>
</dbReference>
<dbReference type="GO" id="GO:0043093">
    <property type="term" value="P:FtsZ-dependent cytokinesis"/>
    <property type="evidence" value="ECO:0007669"/>
    <property type="project" value="UniProtKB-UniRule"/>
</dbReference>
<dbReference type="InterPro" id="IPR018316">
    <property type="entry name" value="Tubulin/FtsZ_2-layer-sand-dom"/>
</dbReference>
<evidence type="ECO:0000256" key="1">
    <source>
        <dbReference type="ARBA" id="ARBA00009690"/>
    </source>
</evidence>
<evidence type="ECO:0000256" key="4">
    <source>
        <dbReference type="HAMAP-Rule" id="MF_00909"/>
    </source>
</evidence>
<dbReference type="InterPro" id="IPR003008">
    <property type="entry name" value="Tubulin_FtsZ_GTPase"/>
</dbReference>
<keyword evidence="4 6" id="KW-0132">Cell division</keyword>
<dbReference type="GO" id="GO:0005737">
    <property type="term" value="C:cytoplasm"/>
    <property type="evidence" value="ECO:0007669"/>
    <property type="project" value="UniProtKB-SubCell"/>
</dbReference>
<feature type="binding site" evidence="4">
    <location>
        <position position="187"/>
    </location>
    <ligand>
        <name>GTP</name>
        <dbReference type="ChEBI" id="CHEBI:37565"/>
    </ligand>
</feature>
<comment type="function">
    <text evidence="4 6">Essential cell division protein that forms a contractile ring structure (Z ring) at the future cell division site. The regulation of the ring assembly controls the timing and the location of cell division. One of the functions of the FtsZ ring is to recruit other cell division proteins to the septum to produce a new cell wall between the dividing cells. Binds GTP and shows GTPase activity.</text>
</comment>
<feature type="binding site" evidence="4">
    <location>
        <position position="143"/>
    </location>
    <ligand>
        <name>GTP</name>
        <dbReference type="ChEBI" id="CHEBI:37565"/>
    </ligand>
</feature>
<keyword evidence="3 4" id="KW-0342">GTP-binding</keyword>
<dbReference type="PANTHER" id="PTHR30314">
    <property type="entry name" value="CELL DIVISION PROTEIN FTSZ-RELATED"/>
    <property type="match status" value="1"/>
</dbReference>
<dbReference type="InterPro" id="IPR024757">
    <property type="entry name" value="FtsZ_C"/>
</dbReference>
<dbReference type="Gene3D" id="3.30.1330.20">
    <property type="entry name" value="Tubulin/FtsZ, C-terminal domain"/>
    <property type="match status" value="1"/>
</dbReference>
<feature type="domain" description="Tubulin/FtsZ GTPase" evidence="7">
    <location>
        <begin position="15"/>
        <end position="205"/>
    </location>
</feature>
<feature type="domain" description="Tubulin/FtsZ 2-layer sandwich" evidence="8">
    <location>
        <begin position="207"/>
        <end position="324"/>
    </location>
</feature>
<dbReference type="InterPro" id="IPR000158">
    <property type="entry name" value="Cell_div_FtsZ"/>
</dbReference>
<organism evidence="9 10">
    <name type="scientific">SAR86 cluster bacterium</name>
    <dbReference type="NCBI Taxonomy" id="2030880"/>
    <lineage>
        <taxon>Bacteria</taxon>
        <taxon>Pseudomonadati</taxon>
        <taxon>Pseudomonadota</taxon>
        <taxon>Gammaproteobacteria</taxon>
        <taxon>SAR86 cluster</taxon>
    </lineage>
</organism>
<proteinExistence type="inferred from homology"/>
<comment type="caution">
    <text evidence="9">The sequence shown here is derived from an EMBL/GenBank/DDBJ whole genome shotgun (WGS) entry which is preliminary data.</text>
</comment>
<dbReference type="InterPro" id="IPR020805">
    <property type="entry name" value="Cell_div_FtsZ_CS"/>
</dbReference>
<comment type="subunit">
    <text evidence="4">Homodimer. Polymerizes to form a dynamic ring structure in a strictly GTP-dependent manner. Interacts directly with several other division proteins.</text>
</comment>